<evidence type="ECO:0000256" key="1">
    <source>
        <dbReference type="SAM" id="Phobius"/>
    </source>
</evidence>
<protein>
    <submittedName>
        <fullName evidence="2">Uncharacterized protein</fullName>
    </submittedName>
</protein>
<keyword evidence="1" id="KW-1133">Transmembrane helix</keyword>
<keyword evidence="1" id="KW-0812">Transmembrane</keyword>
<keyword evidence="3" id="KW-1185">Reference proteome</keyword>
<dbReference type="EMBL" id="FZOF01000008">
    <property type="protein sequence ID" value="SNS79466.1"/>
    <property type="molecule type" value="Genomic_DNA"/>
</dbReference>
<name>A0A239HDF0_9ACTN</name>
<organism evidence="2 3">
    <name type="scientific">Actinacidiphila glaucinigra</name>
    <dbReference type="NCBI Taxonomy" id="235986"/>
    <lineage>
        <taxon>Bacteria</taxon>
        <taxon>Bacillati</taxon>
        <taxon>Actinomycetota</taxon>
        <taxon>Actinomycetes</taxon>
        <taxon>Kitasatosporales</taxon>
        <taxon>Streptomycetaceae</taxon>
        <taxon>Actinacidiphila</taxon>
    </lineage>
</organism>
<reference evidence="2 3" key="1">
    <citation type="submission" date="2017-06" db="EMBL/GenBank/DDBJ databases">
        <authorList>
            <person name="Kim H.J."/>
            <person name="Triplett B.A."/>
        </authorList>
    </citation>
    <scope>NUCLEOTIDE SEQUENCE [LARGE SCALE GENOMIC DNA]</scope>
    <source>
        <strain evidence="2 3">CGMCC 4.1858</strain>
    </source>
</reference>
<dbReference type="Proteomes" id="UP000198280">
    <property type="component" value="Unassembled WGS sequence"/>
</dbReference>
<sequence length="48" mass="5516">MRKMIQEFWRTVRYAIDDEGRTARLKSLLVTTAIVVAGCYALVAGRWV</sequence>
<dbReference type="AlphaFoldDB" id="A0A239HDF0"/>
<evidence type="ECO:0000313" key="2">
    <source>
        <dbReference type="EMBL" id="SNS79466.1"/>
    </source>
</evidence>
<feature type="transmembrane region" description="Helical" evidence="1">
    <location>
        <begin position="28"/>
        <end position="47"/>
    </location>
</feature>
<evidence type="ECO:0000313" key="3">
    <source>
        <dbReference type="Proteomes" id="UP000198280"/>
    </source>
</evidence>
<keyword evidence="1" id="KW-0472">Membrane</keyword>
<gene>
    <name evidence="2" type="ORF">SAMN05216252_108321</name>
</gene>
<accession>A0A239HDF0</accession>
<proteinExistence type="predicted"/>